<dbReference type="InterPro" id="IPR013921">
    <property type="entry name" value="Mediator_Med20"/>
</dbReference>
<evidence type="ECO:0000256" key="5">
    <source>
        <dbReference type="SAM" id="SignalP"/>
    </source>
</evidence>
<dbReference type="GO" id="GO:0006357">
    <property type="term" value="P:regulation of transcription by RNA polymerase II"/>
    <property type="evidence" value="ECO:0007669"/>
    <property type="project" value="InterPro"/>
</dbReference>
<dbReference type="Pfam" id="PF08612">
    <property type="entry name" value="Med20"/>
    <property type="match status" value="1"/>
</dbReference>
<dbReference type="Gene3D" id="3.30.310.180">
    <property type="match status" value="1"/>
</dbReference>
<comment type="function">
    <text evidence="4">Component of the Mediator complex, a coactivator involved in the regulated transcription of nearly all RNA polymerase II-dependent genes. Mediator functions as a bridge to convey information from gene-specific regulatory proteins to the basal RNA polymerase II transcription machinery. Mediator is recruited to promoters by direct interactions with regulatory proteins and serves as a scaffold for the assembly of a functional preinitiation complex with RNA polymerase II and the general transcription factors.</text>
</comment>
<keyword evidence="3 4" id="KW-0539">Nucleus</keyword>
<dbReference type="GO" id="GO:0003712">
    <property type="term" value="F:transcription coregulator activity"/>
    <property type="evidence" value="ECO:0007669"/>
    <property type="project" value="InterPro"/>
</dbReference>
<protein>
    <recommendedName>
        <fullName evidence="4">Mediator of RNA polymerase II transcription subunit 20</fullName>
    </recommendedName>
    <alternativeName>
        <fullName evidence="4">Mediator complex subunit 20</fullName>
    </alternativeName>
</protein>
<evidence type="ECO:0000313" key="6">
    <source>
        <dbReference type="EMBL" id="ONH69136.1"/>
    </source>
</evidence>
<dbReference type="AlphaFoldDB" id="A0A1V2LCN4"/>
<evidence type="ECO:0000256" key="2">
    <source>
        <dbReference type="ARBA" id="ARBA00010743"/>
    </source>
</evidence>
<dbReference type="VEuPathDB" id="FungiDB:BON22_1346"/>
<dbReference type="GO" id="GO:0016592">
    <property type="term" value="C:mediator complex"/>
    <property type="evidence" value="ECO:0007669"/>
    <property type="project" value="InterPro"/>
</dbReference>
<proteinExistence type="inferred from homology"/>
<evidence type="ECO:0000313" key="7">
    <source>
        <dbReference type="Proteomes" id="UP000189513"/>
    </source>
</evidence>
<evidence type="ECO:0000256" key="1">
    <source>
        <dbReference type="ARBA" id="ARBA00004123"/>
    </source>
</evidence>
<keyword evidence="4" id="KW-0805">Transcription regulation</keyword>
<gene>
    <name evidence="4" type="primary">MED20</name>
    <name evidence="6" type="ORF">BON22_1346</name>
</gene>
<keyword evidence="7" id="KW-1185">Reference proteome</keyword>
<name>A0A1V2LCN4_CYBFA</name>
<keyword evidence="5" id="KW-0732">Signal</keyword>
<comment type="caution">
    <text evidence="6">The sequence shown here is derived from an EMBL/GenBank/DDBJ whole genome shotgun (WGS) entry which is preliminary data.</text>
</comment>
<keyword evidence="4" id="KW-0010">Activator</keyword>
<organism evidence="6 7">
    <name type="scientific">Cyberlindnera fabianii</name>
    <name type="common">Yeast</name>
    <name type="synonym">Hansenula fabianii</name>
    <dbReference type="NCBI Taxonomy" id="36022"/>
    <lineage>
        <taxon>Eukaryota</taxon>
        <taxon>Fungi</taxon>
        <taxon>Dikarya</taxon>
        <taxon>Ascomycota</taxon>
        <taxon>Saccharomycotina</taxon>
        <taxon>Saccharomycetes</taxon>
        <taxon>Phaffomycetales</taxon>
        <taxon>Phaffomycetaceae</taxon>
        <taxon>Cyberlindnera</taxon>
    </lineage>
</organism>
<dbReference type="STRING" id="36022.A0A1V2LCN4"/>
<keyword evidence="4" id="KW-0804">Transcription</keyword>
<comment type="subcellular location">
    <subcellularLocation>
        <location evidence="1 4">Nucleus</location>
    </subcellularLocation>
</comment>
<sequence length="237" mass="26176">MSHFKVSYILVTLMTLASFTDSYPTGAFLVITKDASTNSITTLHDRLATEIPKMLGRWSFELKIFKANNQSAPQRDNSDGFLYDLAVDYDPTKSVTLVNKTAIVTTTDVPGSLAQAGCSNGSPDTLGQILQLKLQSLWTLRQVLKGDNGNGYELRGGEFVIRAINVFLHGNFKNFIVLIEHHSNSKSNKTRELSIQKIESLVEELELPKGRLCTDTLSDGADYLSNVIAQLVQAFQT</sequence>
<dbReference type="Proteomes" id="UP000189513">
    <property type="component" value="Unassembled WGS sequence"/>
</dbReference>
<feature type="chain" id="PRO_5012956968" description="Mediator of RNA polymerase II transcription subunit 20" evidence="5">
    <location>
        <begin position="23"/>
        <end position="237"/>
    </location>
</feature>
<dbReference type="EMBL" id="MPUK01000002">
    <property type="protein sequence ID" value="ONH69136.1"/>
    <property type="molecule type" value="Genomic_DNA"/>
</dbReference>
<reference evidence="7" key="1">
    <citation type="journal article" date="2017" name="Genome Announc.">
        <title>Genome sequences of Cyberlindnera fabianii 65, Pichia kudriavzevii 129, and Saccharomyces cerevisiae 131 isolated from fermented masau fruits in Zimbabwe.</title>
        <authorList>
            <person name="van Rijswijck I.M.H."/>
            <person name="Derks M.F.L."/>
            <person name="Abee T."/>
            <person name="de Ridder D."/>
            <person name="Smid E.J."/>
        </authorList>
    </citation>
    <scope>NUCLEOTIDE SEQUENCE [LARGE SCALE GENOMIC DNA]</scope>
    <source>
        <strain evidence="7">65</strain>
    </source>
</reference>
<comment type="subunit">
    <text evidence="4">Component of the Mediator complex.</text>
</comment>
<evidence type="ECO:0000256" key="4">
    <source>
        <dbReference type="RuleBase" id="RU364152"/>
    </source>
</evidence>
<accession>A0A1V2LCN4</accession>
<feature type="signal peptide" evidence="5">
    <location>
        <begin position="1"/>
        <end position="22"/>
    </location>
</feature>
<comment type="similarity">
    <text evidence="2 4">Belongs to the Mediator complex subunit 20 family.</text>
</comment>
<dbReference type="OMA" id="WTQRQSI"/>
<evidence type="ECO:0000256" key="3">
    <source>
        <dbReference type="ARBA" id="ARBA00023242"/>
    </source>
</evidence>